<dbReference type="PANTHER" id="PTHR43065">
    <property type="entry name" value="SENSOR HISTIDINE KINASE"/>
    <property type="match status" value="1"/>
</dbReference>
<dbReference type="AlphaFoldDB" id="A0A7X6BFN3"/>
<dbReference type="InterPro" id="IPR035965">
    <property type="entry name" value="PAS-like_dom_sf"/>
</dbReference>
<dbReference type="SMART" id="SM00091">
    <property type="entry name" value="PAS"/>
    <property type="match status" value="3"/>
</dbReference>
<evidence type="ECO:0000259" key="6">
    <source>
        <dbReference type="PROSITE" id="PS50110"/>
    </source>
</evidence>
<evidence type="ECO:0000256" key="2">
    <source>
        <dbReference type="ARBA" id="ARBA00012438"/>
    </source>
</evidence>
<dbReference type="InterPro" id="IPR036097">
    <property type="entry name" value="HisK_dim/P_sf"/>
</dbReference>
<feature type="domain" description="Response regulatory" evidence="6">
    <location>
        <begin position="662"/>
        <end position="774"/>
    </location>
</feature>
<dbReference type="EC" id="2.7.13.3" evidence="2"/>
<dbReference type="GO" id="GO:0000155">
    <property type="term" value="F:phosphorelay sensor kinase activity"/>
    <property type="evidence" value="ECO:0007669"/>
    <property type="project" value="InterPro"/>
</dbReference>
<dbReference type="RefSeq" id="WP_168067434.1">
    <property type="nucleotide sequence ID" value="NZ_JAATJC010000001.1"/>
</dbReference>
<evidence type="ECO:0000256" key="3">
    <source>
        <dbReference type="ARBA" id="ARBA00022553"/>
    </source>
</evidence>
<evidence type="ECO:0000259" key="8">
    <source>
        <dbReference type="PROSITE" id="PS50113"/>
    </source>
</evidence>
<dbReference type="SMART" id="SM00388">
    <property type="entry name" value="HisKA"/>
    <property type="match status" value="1"/>
</dbReference>
<comment type="caution">
    <text evidence="9">The sequence shown here is derived from an EMBL/GenBank/DDBJ whole genome shotgun (WGS) entry which is preliminary data.</text>
</comment>
<dbReference type="Proteomes" id="UP000558192">
    <property type="component" value="Unassembled WGS sequence"/>
</dbReference>
<dbReference type="InterPro" id="IPR004358">
    <property type="entry name" value="Sig_transdc_His_kin-like_C"/>
</dbReference>
<dbReference type="Pfam" id="PF08448">
    <property type="entry name" value="PAS_4"/>
    <property type="match status" value="2"/>
</dbReference>
<dbReference type="SUPFAM" id="SSF55785">
    <property type="entry name" value="PYP-like sensor domain (PAS domain)"/>
    <property type="match status" value="3"/>
</dbReference>
<dbReference type="PROSITE" id="PS50109">
    <property type="entry name" value="HIS_KIN"/>
    <property type="match status" value="1"/>
</dbReference>
<dbReference type="Pfam" id="PF02518">
    <property type="entry name" value="HATPase_c"/>
    <property type="match status" value="1"/>
</dbReference>
<dbReference type="SUPFAM" id="SSF52172">
    <property type="entry name" value="CheY-like"/>
    <property type="match status" value="1"/>
</dbReference>
<feature type="domain" description="PAC" evidence="8">
    <location>
        <begin position="355"/>
        <end position="407"/>
    </location>
</feature>
<dbReference type="Gene3D" id="3.30.565.10">
    <property type="entry name" value="Histidine kinase-like ATPase, C-terminal domain"/>
    <property type="match status" value="1"/>
</dbReference>
<reference evidence="9 10" key="1">
    <citation type="submission" date="2020-03" db="EMBL/GenBank/DDBJ databases">
        <title>Genomic Encyclopedia of Type Strains, Phase IV (KMG-IV): sequencing the most valuable type-strain genomes for metagenomic binning, comparative biology and taxonomic classification.</title>
        <authorList>
            <person name="Goeker M."/>
        </authorList>
    </citation>
    <scope>NUCLEOTIDE SEQUENCE [LARGE SCALE GENOMIC DNA]</scope>
    <source>
        <strain evidence="9 10">DSM 16846</strain>
    </source>
</reference>
<feature type="domain" description="PAC" evidence="8">
    <location>
        <begin position="89"/>
        <end position="141"/>
    </location>
</feature>
<dbReference type="InterPro" id="IPR036890">
    <property type="entry name" value="HATPase_C_sf"/>
</dbReference>
<evidence type="ECO:0000259" key="5">
    <source>
        <dbReference type="PROSITE" id="PS50109"/>
    </source>
</evidence>
<dbReference type="CDD" id="cd00082">
    <property type="entry name" value="HisKA"/>
    <property type="match status" value="1"/>
</dbReference>
<feature type="domain" description="PAC" evidence="8">
    <location>
        <begin position="215"/>
        <end position="267"/>
    </location>
</feature>
<dbReference type="InterPro" id="IPR000700">
    <property type="entry name" value="PAS-assoc_C"/>
</dbReference>
<dbReference type="NCBIfam" id="TIGR00229">
    <property type="entry name" value="sensory_box"/>
    <property type="match status" value="2"/>
</dbReference>
<dbReference type="Pfam" id="PF00072">
    <property type="entry name" value="Response_reg"/>
    <property type="match status" value="1"/>
</dbReference>
<protein>
    <recommendedName>
        <fullName evidence="2">histidine kinase</fullName>
        <ecNumber evidence="2">2.7.13.3</ecNumber>
    </recommendedName>
</protein>
<dbReference type="PROSITE" id="PS50113">
    <property type="entry name" value="PAC"/>
    <property type="match status" value="3"/>
</dbReference>
<evidence type="ECO:0000313" key="9">
    <source>
        <dbReference type="EMBL" id="NJC04640.1"/>
    </source>
</evidence>
<name>A0A7X6BFN3_9SPHN</name>
<dbReference type="CDD" id="cd00130">
    <property type="entry name" value="PAS"/>
    <property type="match status" value="3"/>
</dbReference>
<dbReference type="InterPro" id="IPR013656">
    <property type="entry name" value="PAS_4"/>
</dbReference>
<dbReference type="InterPro" id="IPR001789">
    <property type="entry name" value="Sig_transdc_resp-reg_receiver"/>
</dbReference>
<keyword evidence="3 4" id="KW-0597">Phosphoprotein</keyword>
<keyword evidence="10" id="KW-1185">Reference proteome</keyword>
<dbReference type="InterPro" id="IPR003661">
    <property type="entry name" value="HisK_dim/P_dom"/>
</dbReference>
<evidence type="ECO:0000259" key="7">
    <source>
        <dbReference type="PROSITE" id="PS50112"/>
    </source>
</evidence>
<accession>A0A7X6BFN3</accession>
<dbReference type="PROSITE" id="PS50110">
    <property type="entry name" value="RESPONSE_REGULATORY"/>
    <property type="match status" value="1"/>
</dbReference>
<dbReference type="SUPFAM" id="SSF55874">
    <property type="entry name" value="ATPase domain of HSP90 chaperone/DNA topoisomerase II/histidine kinase"/>
    <property type="match status" value="1"/>
</dbReference>
<dbReference type="PANTHER" id="PTHR43065:SF49">
    <property type="entry name" value="HISTIDINE KINASE"/>
    <property type="match status" value="1"/>
</dbReference>
<dbReference type="SMART" id="SM00086">
    <property type="entry name" value="PAC"/>
    <property type="match status" value="3"/>
</dbReference>
<evidence type="ECO:0000256" key="4">
    <source>
        <dbReference type="PROSITE-ProRule" id="PRU00169"/>
    </source>
</evidence>
<sequence length="777" mass="85007">MANKGGDLLTEALGGFDFKRILGIADALPMPLALIDRNERYLFCNQALAEFLERPRSDILGHGIGEVIGKAAYEIRKPLIAAALKGERQWFAAQYDHPSRGTVAIQTQYLPQVEADGSISGIVILVTDVTEQRVAERALRESEARFRRIANNAPVIMWVTRLDRHREFVNDEYLSFTGVARDQVNAHEWRDFIHPDDFERVVVESMAGEASRRPFSLEARYKRADGAYRWLSSVSSPRFGPDGELIGFIGAAFDVTVAKEAERELRQQVDERTAEVRESEVRLRAIFDSVREVVVLLEPDGTVIQLNRTEASWRDKRADEAIGKKLWEAPTLSAYPEHKEAVSGAIALAATGVPVTRDIILERAGSPTAYLDVSFRPVADRDGSVMYILFEARDVTELKAAQEQLRQSQKMEALGQLTGGIAHDFNNLLTVVVGGLDLIVRRAEDPKLQRYAKNALEAAERGARLTAQLLAFSRVQRLEVRPTLVAPLIANMRPLLRNVLGPGIEKRIQLDDAAIPVLADPTQLELAVLNLAINARDAMPEGGLLSITTSPVTVSDDPELEAGDYVELSIGDTGSGMPEEVVARAFEPFFTTKEVGKGTGLGLSMVYGVARQSGGTARIESRPGEGTTVRLYFRHAEGSQAKLEAEAVAEESEDQAAEPAARVLVVDDDPDVRGFVVASLEDLGYQVAEAADGEAALTEYRREMPDLVVLDYLMPGMSGADVAREIRQAAPEQRILFVSGYNETDAIRAAAPGAALLAKPFRTEALAACVRKVLSGG</sequence>
<feature type="domain" description="PAS" evidence="7">
    <location>
        <begin position="142"/>
        <end position="201"/>
    </location>
</feature>
<dbReference type="EMBL" id="JAATJC010000001">
    <property type="protein sequence ID" value="NJC04640.1"/>
    <property type="molecule type" value="Genomic_DNA"/>
</dbReference>
<evidence type="ECO:0000256" key="1">
    <source>
        <dbReference type="ARBA" id="ARBA00000085"/>
    </source>
</evidence>
<dbReference type="Pfam" id="PF00512">
    <property type="entry name" value="HisKA"/>
    <property type="match status" value="1"/>
</dbReference>
<dbReference type="SMART" id="SM00448">
    <property type="entry name" value="REC"/>
    <property type="match status" value="1"/>
</dbReference>
<dbReference type="Gene3D" id="3.40.50.2300">
    <property type="match status" value="1"/>
</dbReference>
<proteinExistence type="predicted"/>
<dbReference type="InterPro" id="IPR011006">
    <property type="entry name" value="CheY-like_superfamily"/>
</dbReference>
<dbReference type="Gene3D" id="1.10.287.130">
    <property type="match status" value="1"/>
</dbReference>
<dbReference type="PROSITE" id="PS50112">
    <property type="entry name" value="PAS"/>
    <property type="match status" value="1"/>
</dbReference>
<dbReference type="Gene3D" id="3.30.450.20">
    <property type="entry name" value="PAS domain"/>
    <property type="match status" value="3"/>
</dbReference>
<feature type="modified residue" description="4-aspartylphosphate" evidence="4">
    <location>
        <position position="711"/>
    </location>
</feature>
<dbReference type="InterPro" id="IPR003594">
    <property type="entry name" value="HATPase_dom"/>
</dbReference>
<dbReference type="InterPro" id="IPR000014">
    <property type="entry name" value="PAS"/>
</dbReference>
<dbReference type="SUPFAM" id="SSF47384">
    <property type="entry name" value="Homodimeric domain of signal transducing histidine kinase"/>
    <property type="match status" value="1"/>
</dbReference>
<dbReference type="InterPro" id="IPR013655">
    <property type="entry name" value="PAS_fold_3"/>
</dbReference>
<dbReference type="PRINTS" id="PR00344">
    <property type="entry name" value="BCTRLSENSOR"/>
</dbReference>
<gene>
    <name evidence="9" type="ORF">GGQ97_000433</name>
</gene>
<dbReference type="InterPro" id="IPR005467">
    <property type="entry name" value="His_kinase_dom"/>
</dbReference>
<comment type="catalytic activity">
    <reaction evidence="1">
        <text>ATP + protein L-histidine = ADP + protein N-phospho-L-histidine.</text>
        <dbReference type="EC" id="2.7.13.3"/>
    </reaction>
</comment>
<dbReference type="SMART" id="SM00387">
    <property type="entry name" value="HATPase_c"/>
    <property type="match status" value="1"/>
</dbReference>
<evidence type="ECO:0000313" key="10">
    <source>
        <dbReference type="Proteomes" id="UP000558192"/>
    </source>
</evidence>
<organism evidence="9 10">
    <name type="scientific">Sphingomonas kaistensis</name>
    <dbReference type="NCBI Taxonomy" id="298708"/>
    <lineage>
        <taxon>Bacteria</taxon>
        <taxon>Pseudomonadati</taxon>
        <taxon>Pseudomonadota</taxon>
        <taxon>Alphaproteobacteria</taxon>
        <taxon>Sphingomonadales</taxon>
        <taxon>Sphingomonadaceae</taxon>
        <taxon>Sphingomonas</taxon>
    </lineage>
</organism>
<feature type="domain" description="Histidine kinase" evidence="5">
    <location>
        <begin position="420"/>
        <end position="637"/>
    </location>
</feature>
<dbReference type="CDD" id="cd00156">
    <property type="entry name" value="REC"/>
    <property type="match status" value="1"/>
</dbReference>
<dbReference type="InterPro" id="IPR001610">
    <property type="entry name" value="PAC"/>
</dbReference>
<dbReference type="Pfam" id="PF08447">
    <property type="entry name" value="PAS_3"/>
    <property type="match status" value="1"/>
</dbReference>